<proteinExistence type="inferred from homology"/>
<evidence type="ECO:0000313" key="10">
    <source>
        <dbReference type="EMBL" id="RKS87610.1"/>
    </source>
</evidence>
<evidence type="ECO:0000256" key="7">
    <source>
        <dbReference type="ARBA" id="ARBA00022989"/>
    </source>
</evidence>
<dbReference type="AlphaFoldDB" id="A0A495RJY5"/>
<keyword evidence="11" id="KW-1185">Reference proteome</keyword>
<feature type="transmembrane region" description="Helical" evidence="9">
    <location>
        <begin position="38"/>
        <end position="56"/>
    </location>
</feature>
<gene>
    <name evidence="10" type="ORF">DES39_0850</name>
</gene>
<evidence type="ECO:0000256" key="8">
    <source>
        <dbReference type="ARBA" id="ARBA00023136"/>
    </source>
</evidence>
<sequence length="145" mass="16820">MNLIKLFQLGRRYMKICPTDKHLAPTFPEIKIISAIKYAIKYLPVFLILLFLWQFYQRAGMVSAVITGIFAISLPIHGVLWLGKRANTPLPLNLLPWYLHTKQKLIELGVLAAKPDKKDEMNLMHFMQLYDLSSRYLSDDDNQIT</sequence>
<dbReference type="Proteomes" id="UP000278542">
    <property type="component" value="Unassembled WGS sequence"/>
</dbReference>
<evidence type="ECO:0000256" key="4">
    <source>
        <dbReference type="ARBA" id="ARBA00022475"/>
    </source>
</evidence>
<evidence type="ECO:0000256" key="9">
    <source>
        <dbReference type="SAM" id="Phobius"/>
    </source>
</evidence>
<protein>
    <recommendedName>
        <fullName evidence="3">UPF0208 membrane protein YfbV</fullName>
    </recommendedName>
</protein>
<comment type="caution">
    <text evidence="10">The sequence shown here is derived from an EMBL/GenBank/DDBJ whole genome shotgun (WGS) entry which is preliminary data.</text>
</comment>
<evidence type="ECO:0000256" key="6">
    <source>
        <dbReference type="ARBA" id="ARBA00022692"/>
    </source>
</evidence>
<comment type="subcellular location">
    <subcellularLocation>
        <location evidence="1">Cell inner membrane</location>
        <topology evidence="1">Multi-pass membrane protein</topology>
    </subcellularLocation>
</comment>
<dbReference type="OrthoDB" id="7066670at2"/>
<dbReference type="Pfam" id="PF04217">
    <property type="entry name" value="DUF412"/>
    <property type="match status" value="1"/>
</dbReference>
<accession>A0A495RJY5</accession>
<keyword evidence="6 9" id="KW-0812">Transmembrane</keyword>
<evidence type="ECO:0000256" key="3">
    <source>
        <dbReference type="ARBA" id="ARBA00018831"/>
    </source>
</evidence>
<evidence type="ECO:0000256" key="1">
    <source>
        <dbReference type="ARBA" id="ARBA00004429"/>
    </source>
</evidence>
<keyword evidence="8 9" id="KW-0472">Membrane</keyword>
<name>A0A495RJY5_9GAMM</name>
<organism evidence="10 11">
    <name type="scientific">Orbus hercynius</name>
    <dbReference type="NCBI Taxonomy" id="593135"/>
    <lineage>
        <taxon>Bacteria</taxon>
        <taxon>Pseudomonadati</taxon>
        <taxon>Pseudomonadota</taxon>
        <taxon>Gammaproteobacteria</taxon>
        <taxon>Orbales</taxon>
        <taxon>Orbaceae</taxon>
        <taxon>Orbus</taxon>
    </lineage>
</organism>
<comment type="similarity">
    <text evidence="2">Belongs to the UPF0208 family.</text>
</comment>
<dbReference type="NCBIfam" id="NF002493">
    <property type="entry name" value="PRK01816.1"/>
    <property type="match status" value="1"/>
</dbReference>
<evidence type="ECO:0000256" key="2">
    <source>
        <dbReference type="ARBA" id="ARBA00009474"/>
    </source>
</evidence>
<dbReference type="RefSeq" id="WP_121144494.1">
    <property type="nucleotide sequence ID" value="NZ_RBWY01000001.1"/>
</dbReference>
<dbReference type="GO" id="GO:0005886">
    <property type="term" value="C:plasma membrane"/>
    <property type="evidence" value="ECO:0007669"/>
    <property type="project" value="UniProtKB-SubCell"/>
</dbReference>
<dbReference type="EMBL" id="RBWY01000001">
    <property type="protein sequence ID" value="RKS87610.1"/>
    <property type="molecule type" value="Genomic_DNA"/>
</dbReference>
<feature type="transmembrane region" description="Helical" evidence="9">
    <location>
        <begin position="62"/>
        <end position="82"/>
    </location>
</feature>
<dbReference type="InterPro" id="IPR007334">
    <property type="entry name" value="UPF0208"/>
</dbReference>
<keyword evidence="4" id="KW-1003">Cell membrane</keyword>
<evidence type="ECO:0000256" key="5">
    <source>
        <dbReference type="ARBA" id="ARBA00022519"/>
    </source>
</evidence>
<keyword evidence="7 9" id="KW-1133">Transmembrane helix</keyword>
<reference evidence="10 11" key="1">
    <citation type="submission" date="2018-10" db="EMBL/GenBank/DDBJ databases">
        <title>Genomic Encyclopedia of Type Strains, Phase IV (KMG-IV): sequencing the most valuable type-strain genomes for metagenomic binning, comparative biology and taxonomic classification.</title>
        <authorList>
            <person name="Goeker M."/>
        </authorList>
    </citation>
    <scope>NUCLEOTIDE SEQUENCE [LARGE SCALE GENOMIC DNA]</scope>
    <source>
        <strain evidence="10 11">DSM 22228</strain>
    </source>
</reference>
<evidence type="ECO:0000313" key="11">
    <source>
        <dbReference type="Proteomes" id="UP000278542"/>
    </source>
</evidence>
<keyword evidence="5" id="KW-0997">Cell inner membrane</keyword>